<dbReference type="GO" id="GO:0005783">
    <property type="term" value="C:endoplasmic reticulum"/>
    <property type="evidence" value="ECO:0007669"/>
    <property type="project" value="TreeGrafter"/>
</dbReference>
<dbReference type="InterPro" id="IPR001441">
    <property type="entry name" value="UPP_synth-like"/>
</dbReference>
<keyword evidence="4" id="KW-1185">Reference proteome</keyword>
<dbReference type="EMBL" id="VEPZ02000320">
    <property type="protein sequence ID" value="KAE8727100.1"/>
    <property type="molecule type" value="Genomic_DNA"/>
</dbReference>
<dbReference type="Pfam" id="PF01255">
    <property type="entry name" value="Prenyltransf"/>
    <property type="match status" value="1"/>
</dbReference>
<name>A0A6A3CD31_HIBSY</name>
<comment type="similarity">
    <text evidence="2">Belongs to the UPP synthase family.</text>
</comment>
<proteinExistence type="inferred from homology"/>
<dbReference type="CDD" id="cd00475">
    <property type="entry name" value="Cis_IPPS"/>
    <property type="match status" value="1"/>
</dbReference>
<accession>A0A6A3CD31</accession>
<evidence type="ECO:0000313" key="4">
    <source>
        <dbReference type="Proteomes" id="UP000436088"/>
    </source>
</evidence>
<dbReference type="NCBIfam" id="TIGR00055">
    <property type="entry name" value="uppS"/>
    <property type="match status" value="1"/>
</dbReference>
<dbReference type="SUPFAM" id="SSF64005">
    <property type="entry name" value="Undecaprenyl diphosphate synthase"/>
    <property type="match status" value="1"/>
</dbReference>
<evidence type="ECO:0000256" key="2">
    <source>
        <dbReference type="RuleBase" id="RU363018"/>
    </source>
</evidence>
<dbReference type="InterPro" id="IPR036424">
    <property type="entry name" value="UPP_synth-like_sf"/>
</dbReference>
<evidence type="ECO:0000313" key="3">
    <source>
        <dbReference type="EMBL" id="KAE8727100.1"/>
    </source>
</evidence>
<evidence type="ECO:0000256" key="1">
    <source>
        <dbReference type="ARBA" id="ARBA00022679"/>
    </source>
</evidence>
<dbReference type="GO" id="GO:0045547">
    <property type="term" value="F:ditrans,polycis-polyprenyl diphosphate synthase [(2E,6E)-farnesyl diphosphate specific] activity"/>
    <property type="evidence" value="ECO:0007669"/>
    <property type="project" value="TreeGrafter"/>
</dbReference>
<dbReference type="Proteomes" id="UP000436088">
    <property type="component" value="Unassembled WGS sequence"/>
</dbReference>
<dbReference type="EC" id="2.5.1.-" evidence="2"/>
<dbReference type="AlphaFoldDB" id="A0A6A3CD31"/>
<dbReference type="Gene3D" id="3.40.1180.10">
    <property type="entry name" value="Decaprenyl diphosphate synthase-like"/>
    <property type="match status" value="1"/>
</dbReference>
<sequence>MAKEVMSGWTRVGNVSRGVSSVIRECIFGVLRVGPIPNHIAFIMDGNRRYDKKQNPGGAAVSGGHDAAFWALVAMVMYCYELGVKYVTAYAFSIDNFKRKSEDVQILMDSMLRKFDLLEKVAIHFAIRVHFAGNLGPFNNEFRVSAMKLMEATAGYSNSLLTICVAYTSRDEILHAIEESCEQKCIDHVREINSDGDHIIKLMDLEKNMYMAVAPDPDIIIRTEGENRLSNFLLWQSCGSHLCSMSVLWPEIELWNLVLAILNFQKHKPYLERKKKEKQV</sequence>
<reference evidence="3" key="1">
    <citation type="submission" date="2019-09" db="EMBL/GenBank/DDBJ databases">
        <title>Draft genome information of white flower Hibiscus syriacus.</title>
        <authorList>
            <person name="Kim Y.-M."/>
        </authorList>
    </citation>
    <scope>NUCLEOTIDE SEQUENCE [LARGE SCALE GENOMIC DNA]</scope>
    <source>
        <strain evidence="3">YM2019G1</strain>
    </source>
</reference>
<dbReference type="PANTHER" id="PTHR10291">
    <property type="entry name" value="DEHYDRODOLICHYL DIPHOSPHATE SYNTHASE FAMILY MEMBER"/>
    <property type="match status" value="1"/>
</dbReference>
<keyword evidence="1 2" id="KW-0808">Transferase</keyword>
<protein>
    <recommendedName>
        <fullName evidence="2">Alkyl transferase</fullName>
        <ecNumber evidence="2">2.5.1.-</ecNumber>
    </recommendedName>
</protein>
<comment type="caution">
    <text evidence="3">The sequence shown here is derived from an EMBL/GenBank/DDBJ whole genome shotgun (WGS) entry which is preliminary data.</text>
</comment>
<dbReference type="GO" id="GO:0016094">
    <property type="term" value="P:polyprenol biosynthetic process"/>
    <property type="evidence" value="ECO:0007669"/>
    <property type="project" value="TreeGrafter"/>
</dbReference>
<organism evidence="3 4">
    <name type="scientific">Hibiscus syriacus</name>
    <name type="common">Rose of Sharon</name>
    <dbReference type="NCBI Taxonomy" id="106335"/>
    <lineage>
        <taxon>Eukaryota</taxon>
        <taxon>Viridiplantae</taxon>
        <taxon>Streptophyta</taxon>
        <taxon>Embryophyta</taxon>
        <taxon>Tracheophyta</taxon>
        <taxon>Spermatophyta</taxon>
        <taxon>Magnoliopsida</taxon>
        <taxon>eudicotyledons</taxon>
        <taxon>Gunneridae</taxon>
        <taxon>Pentapetalae</taxon>
        <taxon>rosids</taxon>
        <taxon>malvids</taxon>
        <taxon>Malvales</taxon>
        <taxon>Malvaceae</taxon>
        <taxon>Malvoideae</taxon>
        <taxon>Hibiscus</taxon>
    </lineage>
</organism>
<dbReference type="PANTHER" id="PTHR10291:SF18">
    <property type="entry name" value="DEHYDRODOLICHYL DIPHOSPHATE SYNTHASE CPT3"/>
    <property type="match status" value="1"/>
</dbReference>
<dbReference type="OrthoDB" id="4173905at2759"/>
<gene>
    <name evidence="3" type="ORF">F3Y22_tig00005929pilonHSYRG00185</name>
</gene>